<organism evidence="1 2">
    <name type="scientific">Brevibacillus nitrificans</name>
    <dbReference type="NCBI Taxonomy" id="651560"/>
    <lineage>
        <taxon>Bacteria</taxon>
        <taxon>Bacillati</taxon>
        <taxon>Bacillota</taxon>
        <taxon>Bacilli</taxon>
        <taxon>Bacillales</taxon>
        <taxon>Paenibacillaceae</taxon>
        <taxon>Brevibacillus</taxon>
    </lineage>
</organism>
<dbReference type="RefSeq" id="WP_122925186.1">
    <property type="nucleotide sequence ID" value="NZ_RHHU01000011.1"/>
</dbReference>
<comment type="caution">
    <text evidence="1">The sequence shown here is derived from an EMBL/GenBank/DDBJ whole genome shotgun (WGS) entry which is preliminary data.</text>
</comment>
<proteinExistence type="predicted"/>
<evidence type="ECO:0000313" key="2">
    <source>
        <dbReference type="Proteomes" id="UP000269573"/>
    </source>
</evidence>
<keyword evidence="2" id="KW-1185">Reference proteome</keyword>
<name>A0A3M8D7M6_9BACL</name>
<evidence type="ECO:0000313" key="1">
    <source>
        <dbReference type="EMBL" id="RNB83265.1"/>
    </source>
</evidence>
<sequence>MKMLLIGYLYGISSERKLEEEVNGFDHIVKLWKNSWLSSR</sequence>
<dbReference type="EMBL" id="RHHU01000011">
    <property type="protein sequence ID" value="RNB83265.1"/>
    <property type="molecule type" value="Genomic_DNA"/>
</dbReference>
<protein>
    <submittedName>
        <fullName evidence="1">Transposase</fullName>
    </submittedName>
</protein>
<reference evidence="1 2" key="1">
    <citation type="submission" date="2018-10" db="EMBL/GenBank/DDBJ databases">
        <title>Phylogenomics of Brevibacillus.</title>
        <authorList>
            <person name="Dunlap C."/>
        </authorList>
    </citation>
    <scope>NUCLEOTIDE SEQUENCE [LARGE SCALE GENOMIC DNA]</scope>
    <source>
        <strain evidence="1 2">JCM 15774</strain>
    </source>
</reference>
<dbReference type="Proteomes" id="UP000269573">
    <property type="component" value="Unassembled WGS sequence"/>
</dbReference>
<accession>A0A3M8D7M6</accession>
<gene>
    <name evidence="1" type="ORF">EDM59_19730</name>
</gene>
<dbReference type="AlphaFoldDB" id="A0A3M8D7M6"/>